<proteinExistence type="predicted"/>
<dbReference type="AlphaFoldDB" id="R7WSG3"/>
<sequence>MASPISPDRPAAARRGGTFYPLPSSARSLAASVRARAALAGSHSPDRTSRIDEEDL</sequence>
<feature type="region of interest" description="Disordered" evidence="1">
    <location>
        <begin position="1"/>
        <end position="23"/>
    </location>
</feature>
<comment type="caution">
    <text evidence="2">The sequence shown here is derived from an EMBL/GenBank/DDBJ whole genome shotgun (WGS) entry which is preliminary data.</text>
</comment>
<gene>
    <name evidence="2" type="ORF">Rrhod_0439</name>
</gene>
<name>R7WSG3_9NOCA</name>
<protein>
    <submittedName>
        <fullName evidence="2">Uncharacterized protein</fullName>
    </submittedName>
</protein>
<dbReference type="PATRIC" id="fig|1273125.3.peg.428"/>
<reference evidence="2 3" key="1">
    <citation type="journal article" date="2013" name="Genome Announc.">
        <title>Draft Genome Sequence of Rhodococcus rhodnii Strain LMG5362, a Symbiont of Rhodnius prolixus (Hemiptera, Reduviidae, Triatominae), the Principle Vector of Trypanosoma cruzi.</title>
        <authorList>
            <person name="Pachebat J.A."/>
            <person name="van Keulen G."/>
            <person name="Whitten M.M."/>
            <person name="Girdwood S."/>
            <person name="Del Sol R."/>
            <person name="Dyson P.J."/>
            <person name="Facey P.D."/>
        </authorList>
    </citation>
    <scope>NUCLEOTIDE SEQUENCE [LARGE SCALE GENOMIC DNA]</scope>
    <source>
        <strain evidence="2 3">LMG 5362</strain>
    </source>
</reference>
<dbReference type="Proteomes" id="UP000013525">
    <property type="component" value="Unassembled WGS sequence"/>
</dbReference>
<dbReference type="EMBL" id="APMY01000010">
    <property type="protein sequence ID" value="EOM78248.1"/>
    <property type="molecule type" value="Genomic_DNA"/>
</dbReference>
<accession>R7WSG3</accession>
<evidence type="ECO:0000313" key="2">
    <source>
        <dbReference type="EMBL" id="EOM78248.1"/>
    </source>
</evidence>
<keyword evidence="3" id="KW-1185">Reference proteome</keyword>
<evidence type="ECO:0000313" key="3">
    <source>
        <dbReference type="Proteomes" id="UP000013525"/>
    </source>
</evidence>
<organism evidence="2 3">
    <name type="scientific">Rhodococcus rhodnii LMG 5362</name>
    <dbReference type="NCBI Taxonomy" id="1273125"/>
    <lineage>
        <taxon>Bacteria</taxon>
        <taxon>Bacillati</taxon>
        <taxon>Actinomycetota</taxon>
        <taxon>Actinomycetes</taxon>
        <taxon>Mycobacteriales</taxon>
        <taxon>Nocardiaceae</taxon>
        <taxon>Rhodococcus</taxon>
    </lineage>
</organism>
<evidence type="ECO:0000256" key="1">
    <source>
        <dbReference type="SAM" id="MobiDB-lite"/>
    </source>
</evidence>